<proteinExistence type="predicted"/>
<organism evidence="1 2">
    <name type="scientific">Pristionchus fissidentatus</name>
    <dbReference type="NCBI Taxonomy" id="1538716"/>
    <lineage>
        <taxon>Eukaryota</taxon>
        <taxon>Metazoa</taxon>
        <taxon>Ecdysozoa</taxon>
        <taxon>Nematoda</taxon>
        <taxon>Chromadorea</taxon>
        <taxon>Rhabditida</taxon>
        <taxon>Rhabditina</taxon>
        <taxon>Diplogasteromorpha</taxon>
        <taxon>Diplogasteroidea</taxon>
        <taxon>Neodiplogasteridae</taxon>
        <taxon>Pristionchus</taxon>
    </lineage>
</organism>
<comment type="caution">
    <text evidence="1">The sequence shown here is derived from an EMBL/GenBank/DDBJ whole genome shotgun (WGS) entry which is preliminary data.</text>
</comment>
<keyword evidence="2" id="KW-1185">Reference proteome</keyword>
<protein>
    <submittedName>
        <fullName evidence="1">Uncharacterized protein</fullName>
    </submittedName>
</protein>
<evidence type="ECO:0000313" key="2">
    <source>
        <dbReference type="Proteomes" id="UP001432322"/>
    </source>
</evidence>
<evidence type="ECO:0000313" key="1">
    <source>
        <dbReference type="EMBL" id="GMT19937.1"/>
    </source>
</evidence>
<gene>
    <name evidence="1" type="ORF">PFISCL1PPCAC_11234</name>
</gene>
<sequence length="69" mass="7726">VSWKCSRASIRRSIRRKPLAVSVILNRARACAKLPRNSYLLTPLILVNRYSPSLSGRSSAMVDHASRFA</sequence>
<accession>A0AAV5VMJ6</accession>
<feature type="non-terminal residue" evidence="1">
    <location>
        <position position="69"/>
    </location>
</feature>
<dbReference type="AlphaFoldDB" id="A0AAV5VMJ6"/>
<dbReference type="Proteomes" id="UP001432322">
    <property type="component" value="Unassembled WGS sequence"/>
</dbReference>
<name>A0AAV5VMJ6_9BILA</name>
<dbReference type="EMBL" id="BTSY01000003">
    <property type="protein sequence ID" value="GMT19937.1"/>
    <property type="molecule type" value="Genomic_DNA"/>
</dbReference>
<reference evidence="1" key="1">
    <citation type="submission" date="2023-10" db="EMBL/GenBank/DDBJ databases">
        <title>Genome assembly of Pristionchus species.</title>
        <authorList>
            <person name="Yoshida K."/>
            <person name="Sommer R.J."/>
        </authorList>
    </citation>
    <scope>NUCLEOTIDE SEQUENCE</scope>
    <source>
        <strain evidence="1">RS5133</strain>
    </source>
</reference>
<feature type="non-terminal residue" evidence="1">
    <location>
        <position position="1"/>
    </location>
</feature>